<proteinExistence type="predicted"/>
<sequence length="63" mass="6671">MRPFDVTDALALAARHDLHLSAHGVTVNEGGLDYRVALAADVDADGRVHDGLAVRRASQSNCC</sequence>
<dbReference type="RefSeq" id="WP_193903989.1">
    <property type="nucleotide sequence ID" value="NZ_CP063450.1"/>
</dbReference>
<name>A0A7M2XVQ8_9NOCA</name>
<reference evidence="1 2" key="1">
    <citation type="submission" date="2020-10" db="EMBL/GenBank/DDBJ databases">
        <title>Whole genome sequence of oil-degrading bacteria Rhodococcus pyridinivorans strain 5Ap.</title>
        <authorList>
            <person name="Akhremchuk A.E."/>
            <person name="Valentovich L.N."/>
            <person name="Charniauskaya M.I."/>
            <person name="Bukliarevich H.A."/>
            <person name="Titok M.A."/>
        </authorList>
    </citation>
    <scope>NUCLEOTIDE SEQUENCE [LARGE SCALE GENOMIC DNA]</scope>
    <source>
        <strain evidence="1 2">5Ap</strain>
    </source>
</reference>
<organism evidence="1 2">
    <name type="scientific">Rhodococcus pyridinivorans</name>
    <dbReference type="NCBI Taxonomy" id="103816"/>
    <lineage>
        <taxon>Bacteria</taxon>
        <taxon>Bacillati</taxon>
        <taxon>Actinomycetota</taxon>
        <taxon>Actinomycetes</taxon>
        <taxon>Mycobacteriales</taxon>
        <taxon>Nocardiaceae</taxon>
        <taxon>Rhodococcus</taxon>
    </lineage>
</organism>
<dbReference type="EMBL" id="CP063450">
    <property type="protein sequence ID" value="QOW01443.1"/>
    <property type="molecule type" value="Genomic_DNA"/>
</dbReference>
<dbReference type="AlphaFoldDB" id="A0A7M2XVQ8"/>
<protein>
    <submittedName>
        <fullName evidence="1">Uncharacterized protein</fullName>
    </submittedName>
</protein>
<keyword evidence="2" id="KW-1185">Reference proteome</keyword>
<dbReference type="Proteomes" id="UP000593818">
    <property type="component" value="Chromosome"/>
</dbReference>
<accession>A0A7M2XVQ8</accession>
<gene>
    <name evidence="1" type="ORF">INP59_11425</name>
</gene>
<evidence type="ECO:0000313" key="1">
    <source>
        <dbReference type="EMBL" id="QOW01443.1"/>
    </source>
</evidence>
<evidence type="ECO:0000313" key="2">
    <source>
        <dbReference type="Proteomes" id="UP000593818"/>
    </source>
</evidence>